<proteinExistence type="predicted"/>
<keyword evidence="7" id="KW-1185">Reference proteome</keyword>
<evidence type="ECO:0000313" key="7">
    <source>
        <dbReference type="Proteomes" id="UP000732105"/>
    </source>
</evidence>
<dbReference type="PROSITE" id="PS51257">
    <property type="entry name" value="PROKAR_LIPOPROTEIN"/>
    <property type="match status" value="1"/>
</dbReference>
<dbReference type="PANTHER" id="PTHR12143:SF39">
    <property type="entry name" value="SECRETED PROTEIN"/>
    <property type="match status" value="1"/>
</dbReference>
<comment type="cofactor">
    <cofactor evidence="1">
        <name>Ca(2+)</name>
        <dbReference type="ChEBI" id="CHEBI:29108"/>
    </cofactor>
</comment>
<dbReference type="Gene3D" id="1.20.1050.60">
    <property type="entry name" value="alpha-1,2-mannosidase"/>
    <property type="match status" value="1"/>
</dbReference>
<reference evidence="6 7" key="1">
    <citation type="submission" date="2018-12" db="EMBL/GenBank/DDBJ databases">
        <title>Marinifilum JC070 sp. nov., a marine bacterium isolated from Yongle Blue Hole in the South China Sea.</title>
        <authorList>
            <person name="Fu T."/>
        </authorList>
    </citation>
    <scope>NUCLEOTIDE SEQUENCE [LARGE SCALE GENOMIC DNA]</scope>
    <source>
        <strain evidence="6 7">JC070</strain>
    </source>
</reference>
<dbReference type="InterPro" id="IPR008928">
    <property type="entry name" value="6-hairpin_glycosidase_sf"/>
</dbReference>
<keyword evidence="6" id="KW-0547">Nucleotide-binding</keyword>
<dbReference type="InterPro" id="IPR005887">
    <property type="entry name" value="GH92_a_mannosidase_put"/>
</dbReference>
<dbReference type="GO" id="GO:0005524">
    <property type="term" value="F:ATP binding"/>
    <property type="evidence" value="ECO:0007669"/>
    <property type="project" value="UniProtKB-KW"/>
</dbReference>
<dbReference type="Gene3D" id="2.70.98.10">
    <property type="match status" value="1"/>
</dbReference>
<dbReference type="NCBIfam" id="TIGR01180">
    <property type="entry name" value="aman2_put"/>
    <property type="match status" value="1"/>
</dbReference>
<name>A0ABX1WVD2_9BACT</name>
<dbReference type="InterPro" id="IPR041371">
    <property type="entry name" value="GH92_N"/>
</dbReference>
<evidence type="ECO:0000256" key="3">
    <source>
        <dbReference type="ARBA" id="ARBA00022837"/>
    </source>
</evidence>
<dbReference type="Gene3D" id="3.30.2080.10">
    <property type="entry name" value="GH92 mannosidase domain"/>
    <property type="match status" value="1"/>
</dbReference>
<comment type="caution">
    <text evidence="6">The sequence shown here is derived from an EMBL/GenBank/DDBJ whole genome shotgun (WGS) entry which is preliminary data.</text>
</comment>
<feature type="domain" description="Glycosyl hydrolase family 92" evidence="4">
    <location>
        <begin position="291"/>
        <end position="779"/>
    </location>
</feature>
<dbReference type="Gene3D" id="1.20.1610.10">
    <property type="entry name" value="alpha-1,2-mannosidases domains"/>
    <property type="match status" value="1"/>
</dbReference>
<feature type="domain" description="Glycosyl hydrolase family 92 N-terminal" evidence="5">
    <location>
        <begin position="42"/>
        <end position="285"/>
    </location>
</feature>
<keyword evidence="6" id="KW-0378">Hydrolase</keyword>
<dbReference type="InterPro" id="IPR014718">
    <property type="entry name" value="GH-type_carb-bd"/>
</dbReference>
<keyword evidence="3" id="KW-0106">Calcium</keyword>
<dbReference type="SUPFAM" id="SSF48208">
    <property type="entry name" value="Six-hairpin glycosidases"/>
    <property type="match status" value="1"/>
</dbReference>
<sequence>MINFLRTNICSNISTNKIKVFLISGLMILTLSCESQIEPIELVNPNIGTAHSRWFFYTPAALPFGMAKPAPSTNGHYGNKWGWEAVGYDDRHTSIEGFVNAHEFQIGGISLMPTCGVLKTIPGKLDNPEEGYRSRFSKENEIAKPGYYSVVLDDYQVKVELTASKRVAFHRYTFPEKTDAHLIFDIGRRQGESGAVIDAMVNWTSANTIEGWVRTEPEYVKKYQKGAYIDIFFSAKINKEIKDHGVFRNDSIMVNANQLSGIGSGAYASFKTKESEVVEVQVALSYTSIDNARESLEAESTSFDKARKSAEEIWNHELSKIQVRGGSHQDQIKFYTGLYHALLGRGLASDANGAYPKNDGSIGQIPLDKDGKPQFNFYNTDAVWGAFWNLSQLWTLAWPEYYNDFVQSHLLVYQDTGWLGDGLANSRYVSGVGTNFVGLIIASAYNCGIRNHDIDLAFEAALKNELEWNNRPYGAGKLDVKSFVELGFIPHQEEWADIPEANAFSASHVLEYSFSAHAVANFAKALGKESEHKQLEQLSHGWKKIFNPATGFIHPKDAGGKFISNFDPMQAWRGFQEGNSWQYSFYVPHDIEELVEKIGEIEFNQRLDSIFLSSREMAFGGGKEIDAFAGVETLYNHGNQPSLHIPWLYNFSGQPEKSQYWTRMICNEFYGTDPIHGYGYGQDEDQGQLGAWFVMASIGLFDVAGLTHENPSMQIGSPAFDEINIHLNQDYYPGKKIQIRQTNHSAENLLVESVKLNGKPFSKLSIPFQDLVKGASLEIRKKSKK</sequence>
<dbReference type="RefSeq" id="WP_171595141.1">
    <property type="nucleotide sequence ID" value="NZ_RZNH01000011.1"/>
</dbReference>
<dbReference type="EMBL" id="RZNH01000011">
    <property type="protein sequence ID" value="NOU59869.1"/>
    <property type="molecule type" value="Genomic_DNA"/>
</dbReference>
<comment type="subunit">
    <text evidence="2">Monomer.</text>
</comment>
<evidence type="ECO:0000313" key="6">
    <source>
        <dbReference type="EMBL" id="NOU59869.1"/>
    </source>
</evidence>
<organism evidence="6 7">
    <name type="scientific">Marinifilum caeruleilacunae</name>
    <dbReference type="NCBI Taxonomy" id="2499076"/>
    <lineage>
        <taxon>Bacteria</taxon>
        <taxon>Pseudomonadati</taxon>
        <taxon>Bacteroidota</taxon>
        <taxon>Bacteroidia</taxon>
        <taxon>Marinilabiliales</taxon>
        <taxon>Marinifilaceae</taxon>
    </lineage>
</organism>
<evidence type="ECO:0000256" key="2">
    <source>
        <dbReference type="ARBA" id="ARBA00011245"/>
    </source>
</evidence>
<dbReference type="Pfam" id="PF17678">
    <property type="entry name" value="Glyco_hydro_92N"/>
    <property type="match status" value="1"/>
</dbReference>
<dbReference type="Proteomes" id="UP000732105">
    <property type="component" value="Unassembled WGS sequence"/>
</dbReference>
<evidence type="ECO:0000259" key="4">
    <source>
        <dbReference type="Pfam" id="PF07971"/>
    </source>
</evidence>
<evidence type="ECO:0000256" key="1">
    <source>
        <dbReference type="ARBA" id="ARBA00001913"/>
    </source>
</evidence>
<dbReference type="PANTHER" id="PTHR12143">
    <property type="entry name" value="PEPTIDE N-GLYCANASE PNGASE -RELATED"/>
    <property type="match status" value="1"/>
</dbReference>
<dbReference type="GO" id="GO:0016787">
    <property type="term" value="F:hydrolase activity"/>
    <property type="evidence" value="ECO:0007669"/>
    <property type="project" value="UniProtKB-KW"/>
</dbReference>
<keyword evidence="6" id="KW-0067">ATP-binding</keyword>
<protein>
    <submittedName>
        <fullName evidence="6">Glycoside hydrolase family 92 protein</fullName>
    </submittedName>
</protein>
<dbReference type="InterPro" id="IPR012939">
    <property type="entry name" value="Glyco_hydro_92"/>
</dbReference>
<evidence type="ECO:0000259" key="5">
    <source>
        <dbReference type="Pfam" id="PF17678"/>
    </source>
</evidence>
<dbReference type="InterPro" id="IPR050883">
    <property type="entry name" value="PNGase"/>
</dbReference>
<gene>
    <name evidence="6" type="ORF">ELS83_08545</name>
</gene>
<accession>A0ABX1WVD2</accession>
<dbReference type="Pfam" id="PF07971">
    <property type="entry name" value="Glyco_hydro_92"/>
    <property type="match status" value="1"/>
</dbReference>